<dbReference type="AlphaFoldDB" id="A0A3A8EE39"/>
<evidence type="ECO:0000313" key="3">
    <source>
        <dbReference type="EMBL" id="RKG33167.1"/>
    </source>
</evidence>
<accession>A0A3A8EE39</accession>
<dbReference type="EMBL" id="RAXU01000011">
    <property type="protein sequence ID" value="RKG33167.1"/>
    <property type="molecule type" value="Genomic_DNA"/>
</dbReference>
<protein>
    <submittedName>
        <fullName evidence="3">Glycosyltransferase family 2 protein</fullName>
    </submittedName>
</protein>
<reference evidence="3 4" key="1">
    <citation type="submission" date="2018-09" db="EMBL/GenBank/DDBJ databases">
        <title>The draft genome of Acinetobacter spp. strains.</title>
        <authorList>
            <person name="Qin J."/>
            <person name="Feng Y."/>
            <person name="Zong Z."/>
        </authorList>
    </citation>
    <scope>NUCLEOTIDE SEQUENCE [LARGE SCALE GENOMIC DNA]</scope>
    <source>
        <strain evidence="3 4">WCHAc060096</strain>
    </source>
</reference>
<dbReference type="Pfam" id="PF00535">
    <property type="entry name" value="Glycos_transf_2"/>
    <property type="match status" value="1"/>
</dbReference>
<dbReference type="GO" id="GO:0016758">
    <property type="term" value="F:hexosyltransferase activity"/>
    <property type="evidence" value="ECO:0007669"/>
    <property type="project" value="UniProtKB-ARBA"/>
</dbReference>
<dbReference type="InterPro" id="IPR001173">
    <property type="entry name" value="Glyco_trans_2-like"/>
</dbReference>
<keyword evidence="1" id="KW-1133">Transmembrane helix</keyword>
<gene>
    <name evidence="3" type="ORF">D7V21_10090</name>
</gene>
<name>A0A3A8EE39_9GAMM</name>
<dbReference type="Proteomes" id="UP000269001">
    <property type="component" value="Unassembled WGS sequence"/>
</dbReference>
<sequence>MKENFFLTIVVAAYNVSDYIEQCIDSLKFEELKVEIIVINDFSHDITRSILNKYKNIKIINLDRNIGISQVRNMGIDIAQGQYITFIDGDDYIDSKNLENFLLYSSNEFKKNIDVFIGNYINFYEDRGEFIDNKVKYEVMGKIFKGEYIIEKFMLNSISGSVWKCIYNLDFIRRKSIKFMENVTIAEDVEWLLRTISLSDNVLFDTSKLYYIYRTRNNSVMNSGFSQRKYDDSLKVVISLITFTQSMKISKNCRKKIHIVALAVFLQALGKYKYIHNYDEIKFISKKIIINNTLYSVIILGLIYSTRMMLRLLALKYK</sequence>
<dbReference type="InterPro" id="IPR029044">
    <property type="entry name" value="Nucleotide-diphossugar_trans"/>
</dbReference>
<comment type="caution">
    <text evidence="3">The sequence shown here is derived from an EMBL/GenBank/DDBJ whole genome shotgun (WGS) entry which is preliminary data.</text>
</comment>
<dbReference type="SUPFAM" id="SSF53448">
    <property type="entry name" value="Nucleotide-diphospho-sugar transferases"/>
    <property type="match status" value="1"/>
</dbReference>
<feature type="domain" description="Glycosyltransferase 2-like" evidence="2">
    <location>
        <begin position="8"/>
        <end position="134"/>
    </location>
</feature>
<keyword evidence="4" id="KW-1185">Reference proteome</keyword>
<dbReference type="Gene3D" id="3.90.550.10">
    <property type="entry name" value="Spore Coat Polysaccharide Biosynthesis Protein SpsA, Chain A"/>
    <property type="match status" value="1"/>
</dbReference>
<keyword evidence="1" id="KW-0472">Membrane</keyword>
<feature type="transmembrane region" description="Helical" evidence="1">
    <location>
        <begin position="257"/>
        <end position="274"/>
    </location>
</feature>
<proteinExistence type="predicted"/>
<dbReference type="CDD" id="cd00761">
    <property type="entry name" value="Glyco_tranf_GTA_type"/>
    <property type="match status" value="1"/>
</dbReference>
<feature type="transmembrane region" description="Helical" evidence="1">
    <location>
        <begin position="294"/>
        <end position="314"/>
    </location>
</feature>
<keyword evidence="1" id="KW-0812">Transmembrane</keyword>
<evidence type="ECO:0000259" key="2">
    <source>
        <dbReference type="Pfam" id="PF00535"/>
    </source>
</evidence>
<evidence type="ECO:0000256" key="1">
    <source>
        <dbReference type="SAM" id="Phobius"/>
    </source>
</evidence>
<dbReference type="PANTHER" id="PTHR22916:SF3">
    <property type="entry name" value="UDP-GLCNAC:BETAGAL BETA-1,3-N-ACETYLGLUCOSAMINYLTRANSFERASE-LIKE PROTEIN 1"/>
    <property type="match status" value="1"/>
</dbReference>
<keyword evidence="3" id="KW-0808">Transferase</keyword>
<organism evidence="3 4">
    <name type="scientific">Acinetobacter guerrae</name>
    <dbReference type="NCBI Taxonomy" id="1843371"/>
    <lineage>
        <taxon>Bacteria</taxon>
        <taxon>Pseudomonadati</taxon>
        <taxon>Pseudomonadota</taxon>
        <taxon>Gammaproteobacteria</taxon>
        <taxon>Moraxellales</taxon>
        <taxon>Moraxellaceae</taxon>
        <taxon>Acinetobacter</taxon>
    </lineage>
</organism>
<evidence type="ECO:0000313" key="4">
    <source>
        <dbReference type="Proteomes" id="UP000269001"/>
    </source>
</evidence>
<dbReference type="RefSeq" id="WP_120370380.1">
    <property type="nucleotide sequence ID" value="NZ_BKYM01000057.1"/>
</dbReference>
<dbReference type="PANTHER" id="PTHR22916">
    <property type="entry name" value="GLYCOSYLTRANSFERASE"/>
    <property type="match status" value="1"/>
</dbReference>